<comment type="caution">
    <text evidence="3">The sequence shown here is derived from an EMBL/GenBank/DDBJ whole genome shotgun (WGS) entry which is preliminary data.</text>
</comment>
<gene>
    <name evidence="3" type="ORF">ENT73_00435</name>
</gene>
<sequence>MRVAQVAPLIYDIPPEKYGGVELVVYNLTEELKKRGHEITLFTTKGSKIEIKKYEITEKLVGKDQKIIKKYEFIEAIEVLKKEQEFDIIHIHYYPFSPNWLFTVGLFETPFVFTIHSKLDIPGLKKIFKMFPHLYRVPLISISNAQRKPLPGANFIATVYNGIDVYKYPFEKNKEDFLVFLGRLGFEKGLAEAIKISKKLGKRLYILAKCSDPHEVEYFHKYIRDEIDGKNIIYVGEVDFSEKVEYLKKACAFIFPIQWNEPFGLVIIEAMACGTPVFAPKRGAAPEIIVNGKTGALVPARKIPKFMDENLIENLVKAFKKYIDKINPEDCRKHVENNFTHTIMTNNYLKAYQIIIDKWKELKLSFDPVKIENYLFTSKL</sequence>
<dbReference type="CDD" id="cd03802">
    <property type="entry name" value="GT4_AviGT4-like"/>
    <property type="match status" value="1"/>
</dbReference>
<evidence type="ECO:0000259" key="2">
    <source>
        <dbReference type="Pfam" id="PF13439"/>
    </source>
</evidence>
<dbReference type="InterPro" id="IPR001296">
    <property type="entry name" value="Glyco_trans_1"/>
</dbReference>
<reference evidence="3" key="1">
    <citation type="journal article" date="2020" name="mSystems">
        <title>Genome- and Community-Level Interaction Insights into Carbon Utilization and Element Cycling Functions of Hydrothermarchaeota in Hydrothermal Sediment.</title>
        <authorList>
            <person name="Zhou Z."/>
            <person name="Liu Y."/>
            <person name="Xu W."/>
            <person name="Pan J."/>
            <person name="Luo Z.H."/>
            <person name="Li M."/>
        </authorList>
    </citation>
    <scope>NUCLEOTIDE SEQUENCE [LARGE SCALE GENOMIC DNA]</scope>
    <source>
        <strain evidence="3">SpSt-605</strain>
    </source>
</reference>
<dbReference type="InterPro" id="IPR028098">
    <property type="entry name" value="Glyco_trans_4-like_N"/>
</dbReference>
<proteinExistence type="predicted"/>
<protein>
    <submittedName>
        <fullName evidence="3">Glycosyltransferase family 4 protein</fullName>
    </submittedName>
</protein>
<keyword evidence="3" id="KW-0808">Transferase</keyword>
<feature type="domain" description="Glycosyltransferase subfamily 4-like N-terminal" evidence="2">
    <location>
        <begin position="18"/>
        <end position="152"/>
    </location>
</feature>
<dbReference type="GO" id="GO:0016757">
    <property type="term" value="F:glycosyltransferase activity"/>
    <property type="evidence" value="ECO:0007669"/>
    <property type="project" value="InterPro"/>
</dbReference>
<dbReference type="PANTHER" id="PTHR12526:SF595">
    <property type="entry name" value="BLL5217 PROTEIN"/>
    <property type="match status" value="1"/>
</dbReference>
<dbReference type="AlphaFoldDB" id="A0A832GLH4"/>
<dbReference type="SUPFAM" id="SSF53756">
    <property type="entry name" value="UDP-Glycosyltransferase/glycogen phosphorylase"/>
    <property type="match status" value="1"/>
</dbReference>
<accession>A0A832GLH4</accession>
<evidence type="ECO:0000313" key="3">
    <source>
        <dbReference type="EMBL" id="HGV54540.1"/>
    </source>
</evidence>
<evidence type="ECO:0000259" key="1">
    <source>
        <dbReference type="Pfam" id="PF00534"/>
    </source>
</evidence>
<dbReference type="Pfam" id="PF13439">
    <property type="entry name" value="Glyco_transf_4"/>
    <property type="match status" value="1"/>
</dbReference>
<dbReference type="Gene3D" id="3.40.50.2000">
    <property type="entry name" value="Glycogen Phosphorylase B"/>
    <property type="match status" value="2"/>
</dbReference>
<feature type="domain" description="Glycosyl transferase family 1" evidence="1">
    <location>
        <begin position="171"/>
        <end position="303"/>
    </location>
</feature>
<dbReference type="Pfam" id="PF00534">
    <property type="entry name" value="Glycos_transf_1"/>
    <property type="match status" value="1"/>
</dbReference>
<name>A0A832GLH4_9BACT</name>
<dbReference type="PANTHER" id="PTHR12526">
    <property type="entry name" value="GLYCOSYLTRANSFERASE"/>
    <property type="match status" value="1"/>
</dbReference>
<dbReference type="EMBL" id="DSZU01000010">
    <property type="protein sequence ID" value="HGV54540.1"/>
    <property type="molecule type" value="Genomic_DNA"/>
</dbReference>
<organism evidence="3">
    <name type="scientific">Caldimicrobium thiodismutans</name>
    <dbReference type="NCBI Taxonomy" id="1653476"/>
    <lineage>
        <taxon>Bacteria</taxon>
        <taxon>Pseudomonadati</taxon>
        <taxon>Thermodesulfobacteriota</taxon>
        <taxon>Thermodesulfobacteria</taxon>
        <taxon>Thermodesulfobacteriales</taxon>
        <taxon>Thermodesulfobacteriaceae</taxon>
        <taxon>Caldimicrobium</taxon>
    </lineage>
</organism>